<dbReference type="InterPro" id="IPR013103">
    <property type="entry name" value="RVT_2"/>
</dbReference>
<dbReference type="EMBL" id="QXFY01001209">
    <property type="protein sequence ID" value="KAE9324600.1"/>
    <property type="molecule type" value="Genomic_DNA"/>
</dbReference>
<protein>
    <recommendedName>
        <fullName evidence="1">Reverse transcriptase Ty1/copia-type domain-containing protein</fullName>
    </recommendedName>
</protein>
<feature type="domain" description="Reverse transcriptase Ty1/copia-type" evidence="1">
    <location>
        <begin position="2"/>
        <end position="65"/>
    </location>
</feature>
<proteinExistence type="predicted"/>
<comment type="caution">
    <text evidence="2">The sequence shown here is derived from an EMBL/GenBank/DDBJ whole genome shotgun (WGS) entry which is preliminary data.</text>
</comment>
<dbReference type="AlphaFoldDB" id="A0A6G0RA68"/>
<gene>
    <name evidence="2" type="ORF">PF008_g17068</name>
</gene>
<reference evidence="2 3" key="1">
    <citation type="submission" date="2018-09" db="EMBL/GenBank/DDBJ databases">
        <title>Genomic investigation of the strawberry pathogen Phytophthora fragariae indicates pathogenicity is determined by transcriptional variation in three key races.</title>
        <authorList>
            <person name="Adams T.M."/>
            <person name="Armitage A.D."/>
            <person name="Sobczyk M.K."/>
            <person name="Bates H.J."/>
            <person name="Dunwell J.M."/>
            <person name="Nellist C.F."/>
            <person name="Harrison R.J."/>
        </authorList>
    </citation>
    <scope>NUCLEOTIDE SEQUENCE [LARGE SCALE GENOMIC DNA]</scope>
    <source>
        <strain evidence="2 3">NOV-77</strain>
    </source>
</reference>
<evidence type="ECO:0000313" key="2">
    <source>
        <dbReference type="EMBL" id="KAE9324600.1"/>
    </source>
</evidence>
<evidence type="ECO:0000313" key="3">
    <source>
        <dbReference type="Proteomes" id="UP000486351"/>
    </source>
</evidence>
<name>A0A6G0RA68_9STRA</name>
<sequence>MVCQPVKSLYGVKKAPSVWNKTLHTFLLSIGFTRLDSDYGLYAMFKDGSVSMLLAVYVDDLLLMSPPDLCDQVA</sequence>
<evidence type="ECO:0000259" key="1">
    <source>
        <dbReference type="Pfam" id="PF07727"/>
    </source>
</evidence>
<accession>A0A6G0RA68</accession>
<dbReference type="Proteomes" id="UP000486351">
    <property type="component" value="Unassembled WGS sequence"/>
</dbReference>
<organism evidence="2 3">
    <name type="scientific">Phytophthora fragariae</name>
    <dbReference type="NCBI Taxonomy" id="53985"/>
    <lineage>
        <taxon>Eukaryota</taxon>
        <taxon>Sar</taxon>
        <taxon>Stramenopiles</taxon>
        <taxon>Oomycota</taxon>
        <taxon>Peronosporomycetes</taxon>
        <taxon>Peronosporales</taxon>
        <taxon>Peronosporaceae</taxon>
        <taxon>Phytophthora</taxon>
    </lineage>
</organism>
<dbReference type="Pfam" id="PF07727">
    <property type="entry name" value="RVT_2"/>
    <property type="match status" value="1"/>
</dbReference>